<dbReference type="AlphaFoldDB" id="A0A7J5ZBL1"/>
<evidence type="ECO:0000256" key="4">
    <source>
        <dbReference type="ARBA" id="ARBA00022737"/>
    </source>
</evidence>
<dbReference type="InterPro" id="IPR000152">
    <property type="entry name" value="EGF-type_Asp/Asn_hydroxyl_site"/>
</dbReference>
<dbReference type="EMBL" id="JAAKFY010000004">
    <property type="protein sequence ID" value="KAF3857708.1"/>
    <property type="molecule type" value="Genomic_DNA"/>
</dbReference>
<proteinExistence type="predicted"/>
<feature type="disulfide bond" evidence="7">
    <location>
        <begin position="48"/>
        <end position="57"/>
    </location>
</feature>
<evidence type="ECO:0000259" key="9">
    <source>
        <dbReference type="PROSITE" id="PS50026"/>
    </source>
</evidence>
<evidence type="ECO:0000256" key="7">
    <source>
        <dbReference type="PROSITE-ProRule" id="PRU00076"/>
    </source>
</evidence>
<keyword evidence="11" id="KW-1185">Reference proteome</keyword>
<keyword evidence="5" id="KW-0221">Differentiation</keyword>
<keyword evidence="6 7" id="KW-1015">Disulfide bond</keyword>
<name>A0A7J5ZBL1_DISMA</name>
<sequence>MSRLLCVSVIAALWSASALSLSDGNQCQSHMCVNGVCVDQYQDYACRCEPGYEGKYCNQRES</sequence>
<dbReference type="SMART" id="SM00179">
    <property type="entry name" value="EGF_CA"/>
    <property type="match status" value="1"/>
</dbReference>
<keyword evidence="2 7" id="KW-0245">EGF-like domain</keyword>
<comment type="caution">
    <text evidence="10">The sequence shown here is derived from an EMBL/GenBank/DDBJ whole genome shotgun (WGS) entry which is preliminary data.</text>
</comment>
<dbReference type="Pfam" id="PF00008">
    <property type="entry name" value="EGF"/>
    <property type="match status" value="1"/>
</dbReference>
<dbReference type="FunFam" id="2.10.25.10:FF:000080">
    <property type="entry name" value="Neurogenic locus notch 1"/>
    <property type="match status" value="1"/>
</dbReference>
<dbReference type="PROSITE" id="PS00010">
    <property type="entry name" value="ASX_HYDROXYL"/>
    <property type="match status" value="1"/>
</dbReference>
<dbReference type="InterPro" id="IPR000742">
    <property type="entry name" value="EGF"/>
</dbReference>
<dbReference type="SUPFAM" id="SSF57196">
    <property type="entry name" value="EGF/Laminin"/>
    <property type="match status" value="1"/>
</dbReference>
<dbReference type="PROSITE" id="PS01187">
    <property type="entry name" value="EGF_CA"/>
    <property type="match status" value="1"/>
</dbReference>
<evidence type="ECO:0000313" key="10">
    <source>
        <dbReference type="EMBL" id="KAF3857708.1"/>
    </source>
</evidence>
<dbReference type="PROSITE" id="PS00022">
    <property type="entry name" value="EGF_1"/>
    <property type="match status" value="1"/>
</dbReference>
<comment type="caution">
    <text evidence="7">Lacks conserved residue(s) required for the propagation of feature annotation.</text>
</comment>
<feature type="domain" description="EGF-like" evidence="9">
    <location>
        <begin position="23"/>
        <end position="58"/>
    </location>
</feature>
<evidence type="ECO:0000256" key="5">
    <source>
        <dbReference type="ARBA" id="ARBA00022782"/>
    </source>
</evidence>
<feature type="disulfide bond" evidence="7">
    <location>
        <begin position="27"/>
        <end position="37"/>
    </location>
</feature>
<dbReference type="GO" id="GO:0005509">
    <property type="term" value="F:calcium ion binding"/>
    <property type="evidence" value="ECO:0007669"/>
    <property type="project" value="InterPro"/>
</dbReference>
<dbReference type="PROSITE" id="PS01186">
    <property type="entry name" value="EGF_2"/>
    <property type="match status" value="1"/>
</dbReference>
<reference evidence="10 11" key="1">
    <citation type="submission" date="2020-03" db="EMBL/GenBank/DDBJ databases">
        <title>Dissostichus mawsoni Genome sequencing and assembly.</title>
        <authorList>
            <person name="Park H."/>
        </authorList>
    </citation>
    <scope>NUCLEOTIDE SEQUENCE [LARGE SCALE GENOMIC DNA]</scope>
    <source>
        <strain evidence="10">DM0001</strain>
        <tissue evidence="10">Muscle</tissue>
    </source>
</reference>
<dbReference type="InterPro" id="IPR018097">
    <property type="entry name" value="EGF_Ca-bd_CS"/>
</dbReference>
<evidence type="ECO:0000256" key="8">
    <source>
        <dbReference type="SAM" id="SignalP"/>
    </source>
</evidence>
<protein>
    <recommendedName>
        <fullName evidence="9">EGF-like domain-containing protein</fullName>
    </recommendedName>
</protein>
<evidence type="ECO:0000256" key="2">
    <source>
        <dbReference type="ARBA" id="ARBA00022536"/>
    </source>
</evidence>
<evidence type="ECO:0000256" key="6">
    <source>
        <dbReference type="ARBA" id="ARBA00023157"/>
    </source>
</evidence>
<dbReference type="Proteomes" id="UP000518266">
    <property type="component" value="Unassembled WGS sequence"/>
</dbReference>
<feature type="signal peptide" evidence="8">
    <location>
        <begin position="1"/>
        <end position="20"/>
    </location>
</feature>
<dbReference type="GO" id="GO:0030154">
    <property type="term" value="P:cell differentiation"/>
    <property type="evidence" value="ECO:0007669"/>
    <property type="project" value="UniProtKB-KW"/>
</dbReference>
<accession>A0A7J5ZBL1</accession>
<dbReference type="PROSITE" id="PS50026">
    <property type="entry name" value="EGF_3"/>
    <property type="match status" value="1"/>
</dbReference>
<keyword evidence="4" id="KW-0677">Repeat</keyword>
<organism evidence="10 11">
    <name type="scientific">Dissostichus mawsoni</name>
    <name type="common">Antarctic cod</name>
    <dbReference type="NCBI Taxonomy" id="36200"/>
    <lineage>
        <taxon>Eukaryota</taxon>
        <taxon>Metazoa</taxon>
        <taxon>Chordata</taxon>
        <taxon>Craniata</taxon>
        <taxon>Vertebrata</taxon>
        <taxon>Euteleostomi</taxon>
        <taxon>Actinopterygii</taxon>
        <taxon>Neopterygii</taxon>
        <taxon>Teleostei</taxon>
        <taxon>Neoteleostei</taxon>
        <taxon>Acanthomorphata</taxon>
        <taxon>Eupercaria</taxon>
        <taxon>Perciformes</taxon>
        <taxon>Notothenioidei</taxon>
        <taxon>Nototheniidae</taxon>
        <taxon>Dissostichus</taxon>
    </lineage>
</organism>
<evidence type="ECO:0000256" key="3">
    <source>
        <dbReference type="ARBA" id="ARBA00022729"/>
    </source>
</evidence>
<evidence type="ECO:0000313" key="11">
    <source>
        <dbReference type="Proteomes" id="UP000518266"/>
    </source>
</evidence>
<dbReference type="CDD" id="cd00054">
    <property type="entry name" value="EGF_CA"/>
    <property type="match status" value="1"/>
</dbReference>
<feature type="chain" id="PRO_5029720928" description="EGF-like domain-containing protein" evidence="8">
    <location>
        <begin position="21"/>
        <end position="62"/>
    </location>
</feature>
<dbReference type="OrthoDB" id="10266706at2759"/>
<dbReference type="Gene3D" id="2.10.25.10">
    <property type="entry name" value="Laminin"/>
    <property type="match status" value="1"/>
</dbReference>
<evidence type="ECO:0000256" key="1">
    <source>
        <dbReference type="ARBA" id="ARBA00022473"/>
    </source>
</evidence>
<keyword evidence="3 8" id="KW-0732">Signal</keyword>
<gene>
    <name evidence="10" type="ORF">F7725_010909</name>
</gene>
<dbReference type="InterPro" id="IPR001881">
    <property type="entry name" value="EGF-like_Ca-bd_dom"/>
</dbReference>
<keyword evidence="1" id="KW-0217">Developmental protein</keyword>